<dbReference type="EMBL" id="JBHFEH010000007">
    <property type="protein sequence ID" value="KAL2056501.1"/>
    <property type="molecule type" value="Genomic_DNA"/>
</dbReference>
<feature type="signal peptide" evidence="3">
    <location>
        <begin position="1"/>
        <end position="23"/>
    </location>
</feature>
<gene>
    <name evidence="4" type="ORF">ABVK25_002895</name>
</gene>
<keyword evidence="2" id="KW-0812">Transmembrane</keyword>
<name>A0ABR4BF95_9LECA</name>
<evidence type="ECO:0000313" key="5">
    <source>
        <dbReference type="Proteomes" id="UP001590951"/>
    </source>
</evidence>
<organism evidence="4 5">
    <name type="scientific">Lepraria finkii</name>
    <dbReference type="NCBI Taxonomy" id="1340010"/>
    <lineage>
        <taxon>Eukaryota</taxon>
        <taxon>Fungi</taxon>
        <taxon>Dikarya</taxon>
        <taxon>Ascomycota</taxon>
        <taxon>Pezizomycotina</taxon>
        <taxon>Lecanoromycetes</taxon>
        <taxon>OSLEUM clade</taxon>
        <taxon>Lecanoromycetidae</taxon>
        <taxon>Lecanorales</taxon>
        <taxon>Lecanorineae</taxon>
        <taxon>Stereocaulaceae</taxon>
        <taxon>Lepraria</taxon>
    </lineage>
</organism>
<dbReference type="PANTHER" id="PTHR36854:SF1">
    <property type="entry name" value="TRANSMEMBRANE PROTEIN"/>
    <property type="match status" value="1"/>
</dbReference>
<proteinExistence type="predicted"/>
<dbReference type="Proteomes" id="UP001590951">
    <property type="component" value="Unassembled WGS sequence"/>
</dbReference>
<reference evidence="4 5" key="1">
    <citation type="submission" date="2024-09" db="EMBL/GenBank/DDBJ databases">
        <title>Rethinking Asexuality: The Enigmatic Case of Functional Sexual Genes in Lepraria (Stereocaulaceae).</title>
        <authorList>
            <person name="Doellman M."/>
            <person name="Sun Y."/>
            <person name="Barcenas-Pena A."/>
            <person name="Lumbsch H.T."/>
            <person name="Grewe F."/>
        </authorList>
    </citation>
    <scope>NUCLEOTIDE SEQUENCE [LARGE SCALE GENOMIC DNA]</scope>
    <source>
        <strain evidence="4 5">Grewe 0041</strain>
    </source>
</reference>
<feature type="transmembrane region" description="Helical" evidence="2">
    <location>
        <begin position="148"/>
        <end position="169"/>
    </location>
</feature>
<sequence length="191" mass="21290">MAQRLHLLLGLSSLLVFNAVTSAYSPTSFCKCSCFTNSTIIPLDAPISTAPRTNPLFLRTPEQNEAEELLPEDPPQSSSTPTPTPEKGKGEGEDRKEDGDRKEYRAGNCNDCNRQFCLDYNLPICKGAAMEDIFTTCFQRDSRKDETVVFIFIFATAALLIWAAAKPWIGKWVESARERRSYIPVSNQGDT</sequence>
<evidence type="ECO:0000313" key="4">
    <source>
        <dbReference type="EMBL" id="KAL2056501.1"/>
    </source>
</evidence>
<evidence type="ECO:0000256" key="2">
    <source>
        <dbReference type="SAM" id="Phobius"/>
    </source>
</evidence>
<comment type="caution">
    <text evidence="4">The sequence shown here is derived from an EMBL/GenBank/DDBJ whole genome shotgun (WGS) entry which is preliminary data.</text>
</comment>
<protein>
    <submittedName>
        <fullName evidence="4">Uncharacterized protein</fullName>
    </submittedName>
</protein>
<feature type="compositionally biased region" description="Basic and acidic residues" evidence="1">
    <location>
        <begin position="86"/>
        <end position="104"/>
    </location>
</feature>
<feature type="region of interest" description="Disordered" evidence="1">
    <location>
        <begin position="66"/>
        <end position="104"/>
    </location>
</feature>
<evidence type="ECO:0000256" key="1">
    <source>
        <dbReference type="SAM" id="MobiDB-lite"/>
    </source>
</evidence>
<accession>A0ABR4BF95</accession>
<dbReference type="PANTHER" id="PTHR36854">
    <property type="entry name" value="CHROMOSOME 9, WHOLE GENOME SHOTGUN SEQUENCE"/>
    <property type="match status" value="1"/>
</dbReference>
<evidence type="ECO:0000256" key="3">
    <source>
        <dbReference type="SAM" id="SignalP"/>
    </source>
</evidence>
<keyword evidence="2" id="KW-0472">Membrane</keyword>
<keyword evidence="2" id="KW-1133">Transmembrane helix</keyword>
<keyword evidence="5" id="KW-1185">Reference proteome</keyword>
<keyword evidence="3" id="KW-0732">Signal</keyword>
<feature type="chain" id="PRO_5046028021" evidence="3">
    <location>
        <begin position="24"/>
        <end position="191"/>
    </location>
</feature>